<keyword evidence="2" id="KW-0378">Hydrolase</keyword>
<keyword evidence="2" id="KW-0255">Endonuclease</keyword>
<dbReference type="InterPro" id="IPR003615">
    <property type="entry name" value="HNH_nuc"/>
</dbReference>
<evidence type="ECO:0000313" key="3">
    <source>
        <dbReference type="Proteomes" id="UP000631421"/>
    </source>
</evidence>
<evidence type="ECO:0000259" key="1">
    <source>
        <dbReference type="Pfam" id="PF13391"/>
    </source>
</evidence>
<accession>A0A926UPI1</accession>
<keyword evidence="3" id="KW-1185">Reference proteome</keyword>
<dbReference type="AlphaFoldDB" id="A0A926UPI1"/>
<sequence>MAIIHPSTVNEIEFDKQDIEVFKIPDVKERIAALQNHFFPRLELLVKDSVELIKGIYGVVPYERMTDVYTPSNRTNAATNKLHGLVHVGLSGKRRSSKKDQPLAIKNASGKQIYIHPAYLTFDVLSQGCIRVVFQPFSTSVEPSFVSKVRQEMQSNIEMINTLFSDFEIYYNSNIAENSDDFYKLIDTKRFGLPDGKDIHSLYFCTGAYFFPANFENELWNLKLAFVCLYPLLDLFISIGDGREPRLAEMLNKFNEWISENQDETEGLDEYTDQLINLPVESLEEIAIDRENIESKLDFNPENLTDARERTNRAIVQRQGQPKFRSDLLKAYGGKCAITDCDAESALEAAHIFSYLGADTNHVTNGLLLRADIHTLFDLYLISIDPDTSKVVVSSSLLNTCYKELNGKPLKSPRDYASPSPEAIASHYEKFSRNQNNS</sequence>
<reference evidence="2" key="2">
    <citation type="submission" date="2020-08" db="EMBL/GenBank/DDBJ databases">
        <authorList>
            <person name="Chen M."/>
            <person name="Teng W."/>
            <person name="Zhao L."/>
            <person name="Hu C."/>
            <person name="Zhou Y."/>
            <person name="Han B."/>
            <person name="Song L."/>
            <person name="Shu W."/>
        </authorList>
    </citation>
    <scope>NUCLEOTIDE SEQUENCE</scope>
    <source>
        <strain evidence="2">FACHB-1277</strain>
    </source>
</reference>
<feature type="domain" description="HNH nuclease" evidence="1">
    <location>
        <begin position="336"/>
        <end position="385"/>
    </location>
</feature>
<evidence type="ECO:0000313" key="2">
    <source>
        <dbReference type="EMBL" id="MBD2148679.1"/>
    </source>
</evidence>
<keyword evidence="2" id="KW-0540">Nuclease</keyword>
<dbReference type="GO" id="GO:0004519">
    <property type="term" value="F:endonuclease activity"/>
    <property type="evidence" value="ECO:0007669"/>
    <property type="project" value="UniProtKB-KW"/>
</dbReference>
<proteinExistence type="predicted"/>
<name>A0A926UPI1_9CYAN</name>
<dbReference type="RefSeq" id="WP_190349011.1">
    <property type="nucleotide sequence ID" value="NZ_JACJPY010000001.1"/>
</dbReference>
<protein>
    <submittedName>
        <fullName evidence="2">HNH endonuclease</fullName>
    </submittedName>
</protein>
<dbReference type="EMBL" id="JACJPY010000001">
    <property type="protein sequence ID" value="MBD2148679.1"/>
    <property type="molecule type" value="Genomic_DNA"/>
</dbReference>
<organism evidence="2 3">
    <name type="scientific">Pseudanabaena cinerea FACHB-1277</name>
    <dbReference type="NCBI Taxonomy" id="2949581"/>
    <lineage>
        <taxon>Bacteria</taxon>
        <taxon>Bacillati</taxon>
        <taxon>Cyanobacteriota</taxon>
        <taxon>Cyanophyceae</taxon>
        <taxon>Pseudanabaenales</taxon>
        <taxon>Pseudanabaenaceae</taxon>
        <taxon>Pseudanabaena</taxon>
        <taxon>Pseudanabaena cinerea</taxon>
    </lineage>
</organism>
<reference evidence="2" key="1">
    <citation type="journal article" date="2015" name="ISME J.">
        <title>Draft Genome Sequence of Streptomyces incarnatus NRRL8089, which Produces the Nucleoside Antibiotic Sinefungin.</title>
        <authorList>
            <person name="Oshima K."/>
            <person name="Hattori M."/>
            <person name="Shimizu H."/>
            <person name="Fukuda K."/>
            <person name="Nemoto M."/>
            <person name="Inagaki K."/>
            <person name="Tamura T."/>
        </authorList>
    </citation>
    <scope>NUCLEOTIDE SEQUENCE</scope>
    <source>
        <strain evidence="2">FACHB-1277</strain>
    </source>
</reference>
<gene>
    <name evidence="2" type="ORF">H6F44_00840</name>
</gene>
<dbReference type="Proteomes" id="UP000631421">
    <property type="component" value="Unassembled WGS sequence"/>
</dbReference>
<comment type="caution">
    <text evidence="2">The sequence shown here is derived from an EMBL/GenBank/DDBJ whole genome shotgun (WGS) entry which is preliminary data.</text>
</comment>
<dbReference type="Pfam" id="PF13391">
    <property type="entry name" value="HNH_2"/>
    <property type="match status" value="1"/>
</dbReference>